<feature type="domain" description="CRAL-TRIO" evidence="1">
    <location>
        <begin position="80"/>
        <end position="243"/>
    </location>
</feature>
<evidence type="ECO:0000313" key="2">
    <source>
        <dbReference type="EMBL" id="KAL3637058.1"/>
    </source>
</evidence>
<comment type="caution">
    <text evidence="2">The sequence shown here is derived from an EMBL/GenBank/DDBJ whole genome shotgun (WGS) entry which is preliminary data.</text>
</comment>
<evidence type="ECO:0000259" key="1">
    <source>
        <dbReference type="PROSITE" id="PS50191"/>
    </source>
</evidence>
<accession>A0ABD3D455</accession>
<dbReference type="InterPro" id="IPR036865">
    <property type="entry name" value="CRAL-TRIO_dom_sf"/>
</dbReference>
<proteinExistence type="predicted"/>
<dbReference type="InterPro" id="IPR052578">
    <property type="entry name" value="PI_Transfer_CRAL-TRIO"/>
</dbReference>
<dbReference type="AlphaFoldDB" id="A0ABD3D455"/>
<name>A0ABD3D455_9LAMI</name>
<protein>
    <recommendedName>
        <fullName evidence="1">CRAL-TRIO domain-containing protein</fullName>
    </recommendedName>
</protein>
<dbReference type="SMART" id="SM00516">
    <property type="entry name" value="SEC14"/>
    <property type="match status" value="1"/>
</dbReference>
<dbReference type="PANTHER" id="PTHR45824:SF18">
    <property type="entry name" value="OS01G0264700 PROTEIN"/>
    <property type="match status" value="1"/>
</dbReference>
<gene>
    <name evidence="2" type="ORF">CASFOL_019357</name>
</gene>
<organism evidence="2 3">
    <name type="scientific">Castilleja foliolosa</name>
    <dbReference type="NCBI Taxonomy" id="1961234"/>
    <lineage>
        <taxon>Eukaryota</taxon>
        <taxon>Viridiplantae</taxon>
        <taxon>Streptophyta</taxon>
        <taxon>Embryophyta</taxon>
        <taxon>Tracheophyta</taxon>
        <taxon>Spermatophyta</taxon>
        <taxon>Magnoliopsida</taxon>
        <taxon>eudicotyledons</taxon>
        <taxon>Gunneridae</taxon>
        <taxon>Pentapetalae</taxon>
        <taxon>asterids</taxon>
        <taxon>lamiids</taxon>
        <taxon>Lamiales</taxon>
        <taxon>Orobanchaceae</taxon>
        <taxon>Pedicularideae</taxon>
        <taxon>Castillejinae</taxon>
        <taxon>Castilleja</taxon>
    </lineage>
</organism>
<dbReference type="CDD" id="cd00170">
    <property type="entry name" value="SEC14"/>
    <property type="match status" value="1"/>
</dbReference>
<evidence type="ECO:0000313" key="3">
    <source>
        <dbReference type="Proteomes" id="UP001632038"/>
    </source>
</evidence>
<dbReference type="FunFam" id="3.40.525.10:FF:000008">
    <property type="entry name" value="Phosphatidylinositol transfer protein 3"/>
    <property type="match status" value="1"/>
</dbReference>
<dbReference type="SMART" id="SM01100">
    <property type="entry name" value="CRAL_TRIO_N"/>
    <property type="match status" value="1"/>
</dbReference>
<dbReference type="InterPro" id="IPR036273">
    <property type="entry name" value="CRAL/TRIO_N_dom_sf"/>
</dbReference>
<dbReference type="Pfam" id="PF00650">
    <property type="entry name" value="CRAL_TRIO"/>
    <property type="match status" value="1"/>
</dbReference>
<dbReference type="InterPro" id="IPR001251">
    <property type="entry name" value="CRAL-TRIO_dom"/>
</dbReference>
<dbReference type="Gene3D" id="3.40.525.10">
    <property type="entry name" value="CRAL-TRIO lipid binding domain"/>
    <property type="match status" value="1"/>
</dbReference>
<keyword evidence="3" id="KW-1185">Reference proteome</keyword>
<reference evidence="3" key="1">
    <citation type="journal article" date="2024" name="IScience">
        <title>Strigolactones Initiate the Formation of Haustorium-like Structures in Castilleja.</title>
        <authorList>
            <person name="Buerger M."/>
            <person name="Peterson D."/>
            <person name="Chory J."/>
        </authorList>
    </citation>
    <scope>NUCLEOTIDE SEQUENCE [LARGE SCALE GENOMIC DNA]</scope>
</reference>
<dbReference type="InterPro" id="IPR011074">
    <property type="entry name" value="CRAL/TRIO_N_dom"/>
</dbReference>
<dbReference type="PANTHER" id="PTHR45824">
    <property type="entry name" value="GH16843P"/>
    <property type="match status" value="1"/>
</dbReference>
<dbReference type="SUPFAM" id="SSF46938">
    <property type="entry name" value="CRAL/TRIO N-terminal domain"/>
    <property type="match status" value="1"/>
</dbReference>
<dbReference type="Pfam" id="PF03765">
    <property type="entry name" value="CRAL_TRIO_N"/>
    <property type="match status" value="1"/>
</dbReference>
<sequence>MSFRKQQASGPERSQEEEQVKINEVRQLIGPVANKVPCQCSDASILRFLKARNWNTKKAAKMFKEALKWRIEYKPEKILWDDVAQEAETGKLYRANYFDNQGRTVLVMRPGFQNTNSVEGQIKYLVYCMENAIAKLDQTQDQMVWLIDFQKWNKASVSVKVTRETARVLQDRYPERLGIAILYNPPKVFESFWLLVKPFLENKTYKKVRFVYSDLPLSKKVMESLFDMDKLESAFGGKSKDNFDYESYAKRMRDEELKQRSGGDALLLQSDQMSEVNETDLLVSDVSSEVSDGDSPYNNEIGSILEGLDEMQRLQLECKGKTDNDAGELKK</sequence>
<dbReference type="SUPFAM" id="SSF52087">
    <property type="entry name" value="CRAL/TRIO domain"/>
    <property type="match status" value="1"/>
</dbReference>
<dbReference type="Proteomes" id="UP001632038">
    <property type="component" value="Unassembled WGS sequence"/>
</dbReference>
<dbReference type="PROSITE" id="PS50191">
    <property type="entry name" value="CRAL_TRIO"/>
    <property type="match status" value="1"/>
</dbReference>
<dbReference type="EMBL" id="JAVIJP010000026">
    <property type="protein sequence ID" value="KAL3637058.1"/>
    <property type="molecule type" value="Genomic_DNA"/>
</dbReference>